<accession>A0A7V6P8M4</accession>
<keyword evidence="1" id="KW-0175">Coiled coil</keyword>
<evidence type="ECO:0000313" key="2">
    <source>
        <dbReference type="EMBL" id="HHV66477.1"/>
    </source>
</evidence>
<name>A0A7V6P8M4_9HYPH</name>
<dbReference type="Proteomes" id="UP000551563">
    <property type="component" value="Unassembled WGS sequence"/>
</dbReference>
<sequence>MTRPLETPVFSTQNSLPQEAKFVDEAPAGKSFLAQRLAAAPLLGRGFFRKEFEGGFNAGGSVGGIADRTYEEWEKRRDAEWGCVDPEDRLRDDLSALDEEERNKVYIRSYVAPNATELPLSERTHKDVIKFLPLEWQPFLEKMSDARREEREQAILRKVGWDGLNILCLRADALAERAKKKAAAYSFKFPAHDDDGNLINQEPEHRKGRCEKRTRRKLKKLQMRALLYVEAAIGAVGGPNVDGRPLYVSDYLAILHGEHLERTEEVLKGLRLIQKRDPKIQIPMAELNEKAKIADVTKRRLLIDVHLKRWEMLKWHVCWITITLPGQYVCHSTNEANRATDWDTDLGPMEGLDAMQEDYHRAMSILRERGVRPCGWWNAQPQQSGTIHRHIVFACQTQDDAREVCEVFRSKFSTRLESDGGQDRGCAAYVIGDDDENFALPEGRNGQAQTAESVARYTARYSTKLETKKPAQENAEDGLQMPSDLGRAAAWKWSRRIRGHNWVGMDAGRAPMELWDTAWRNALRSFDNPDDDRTAVGLQCIRKAQQHTELLMEYRNELKGLTDEDEKEEQNALIAEQSDCIAFESWHAAIALGIWPDADLHEAERLWLADAIAERKAERQAEKGRIFYEGNAYALPPVPLRECRETAYGETRKTVTGIVCAVERFTIPQKPTMMEIYRAAEVIGLTDEFEAEYAARLEKRKSKGSIVLARRVFFALAKQARFGFCKTHDSQLIGYDRSGEILLKTEEEWVIVDKATAEKMVVEFDEANASNQLRKTKKTVGLSLSPTDPRRWGLTPHLLGGLVLSTKFLSEKREIPPKS</sequence>
<comment type="caution">
    <text evidence="2">The sequence shown here is derived from an EMBL/GenBank/DDBJ whole genome shotgun (WGS) entry which is preliminary data.</text>
</comment>
<proteinExistence type="predicted"/>
<keyword evidence="2" id="KW-0255">Endonuclease</keyword>
<evidence type="ECO:0000313" key="3">
    <source>
        <dbReference type="Proteomes" id="UP000551563"/>
    </source>
</evidence>
<reference evidence="2 3" key="1">
    <citation type="journal article" date="2020" name="Biotechnol. Biofuels">
        <title>New insights from the biogas microbiome by comprehensive genome-resolved metagenomics of nearly 1600 species originating from multiple anaerobic digesters.</title>
        <authorList>
            <person name="Campanaro S."/>
            <person name="Treu L."/>
            <person name="Rodriguez-R L.M."/>
            <person name="Kovalovszki A."/>
            <person name="Ziels R.M."/>
            <person name="Maus I."/>
            <person name="Zhu X."/>
            <person name="Kougias P.G."/>
            <person name="Basile A."/>
            <person name="Luo G."/>
            <person name="Schluter A."/>
            <person name="Konstantinidis K.T."/>
            <person name="Angelidaki I."/>
        </authorList>
    </citation>
    <scope>NUCLEOTIDE SEQUENCE [LARGE SCALE GENOMIC DNA]</scope>
    <source>
        <strain evidence="2">AS04akNAM_66</strain>
    </source>
</reference>
<organism evidence="2 3">
    <name type="scientific">Brucella intermedia</name>
    <dbReference type="NCBI Taxonomy" id="94625"/>
    <lineage>
        <taxon>Bacteria</taxon>
        <taxon>Pseudomonadati</taxon>
        <taxon>Pseudomonadota</taxon>
        <taxon>Alphaproteobacteria</taxon>
        <taxon>Hyphomicrobiales</taxon>
        <taxon>Brucellaceae</taxon>
        <taxon>Brucella/Ochrobactrum group</taxon>
        <taxon>Brucella</taxon>
    </lineage>
</organism>
<dbReference type="AlphaFoldDB" id="A0A7V6P8M4"/>
<dbReference type="GO" id="GO:0004519">
    <property type="term" value="F:endonuclease activity"/>
    <property type="evidence" value="ECO:0007669"/>
    <property type="project" value="UniProtKB-KW"/>
</dbReference>
<evidence type="ECO:0000256" key="1">
    <source>
        <dbReference type="SAM" id="Coils"/>
    </source>
</evidence>
<gene>
    <name evidence="2" type="ORF">GXX48_02330</name>
</gene>
<keyword evidence="2" id="KW-0378">Hydrolase</keyword>
<keyword evidence="2" id="KW-0540">Nuclease</keyword>
<protein>
    <submittedName>
        <fullName evidence="2">Replication endonuclease</fullName>
    </submittedName>
</protein>
<dbReference type="EMBL" id="DUMN01000073">
    <property type="protein sequence ID" value="HHV66477.1"/>
    <property type="molecule type" value="Genomic_DNA"/>
</dbReference>
<feature type="coiled-coil region" evidence="1">
    <location>
        <begin position="544"/>
        <end position="571"/>
    </location>
</feature>